<name>A0A6H5GMI2_9HEMI</name>
<feature type="non-terminal residue" evidence="2">
    <location>
        <position position="64"/>
    </location>
</feature>
<dbReference type="Proteomes" id="UP000479000">
    <property type="component" value="Unassembled WGS sequence"/>
</dbReference>
<reference evidence="2 3" key="1">
    <citation type="submission" date="2020-02" db="EMBL/GenBank/DDBJ databases">
        <authorList>
            <person name="Ferguson B K."/>
        </authorList>
    </citation>
    <scope>NUCLEOTIDE SEQUENCE [LARGE SCALE GENOMIC DNA]</scope>
</reference>
<dbReference type="AlphaFoldDB" id="A0A6H5GMI2"/>
<protein>
    <submittedName>
        <fullName evidence="2">Uncharacterized protein</fullName>
    </submittedName>
</protein>
<proteinExistence type="predicted"/>
<organism evidence="2 3">
    <name type="scientific">Nesidiocoris tenuis</name>
    <dbReference type="NCBI Taxonomy" id="355587"/>
    <lineage>
        <taxon>Eukaryota</taxon>
        <taxon>Metazoa</taxon>
        <taxon>Ecdysozoa</taxon>
        <taxon>Arthropoda</taxon>
        <taxon>Hexapoda</taxon>
        <taxon>Insecta</taxon>
        <taxon>Pterygota</taxon>
        <taxon>Neoptera</taxon>
        <taxon>Paraneoptera</taxon>
        <taxon>Hemiptera</taxon>
        <taxon>Heteroptera</taxon>
        <taxon>Panheteroptera</taxon>
        <taxon>Cimicomorpha</taxon>
        <taxon>Miridae</taxon>
        <taxon>Dicyphina</taxon>
        <taxon>Nesidiocoris</taxon>
    </lineage>
</organism>
<evidence type="ECO:0000313" key="3">
    <source>
        <dbReference type="Proteomes" id="UP000479000"/>
    </source>
</evidence>
<sequence length="64" mass="7105">MSFGTCHRLLHTNFALRSIFKLCEAECPNSGRDAGRTGKKVERSSRNSDNLFKASMTVQRTGKG</sequence>
<feature type="region of interest" description="Disordered" evidence="1">
    <location>
        <begin position="29"/>
        <end position="64"/>
    </location>
</feature>
<evidence type="ECO:0000256" key="1">
    <source>
        <dbReference type="SAM" id="MobiDB-lite"/>
    </source>
</evidence>
<gene>
    <name evidence="2" type="ORF">NTEN_LOCUS9777</name>
</gene>
<evidence type="ECO:0000313" key="2">
    <source>
        <dbReference type="EMBL" id="CAB0004300.1"/>
    </source>
</evidence>
<keyword evidence="3" id="KW-1185">Reference proteome</keyword>
<accession>A0A6H5GMI2</accession>
<dbReference type="EMBL" id="CADCXU010014821">
    <property type="protein sequence ID" value="CAB0004300.1"/>
    <property type="molecule type" value="Genomic_DNA"/>
</dbReference>
<feature type="compositionally biased region" description="Basic and acidic residues" evidence="1">
    <location>
        <begin position="33"/>
        <end position="46"/>
    </location>
</feature>